<dbReference type="EMBL" id="JAPEIS010000006">
    <property type="protein sequence ID" value="KAJ8065376.1"/>
    <property type="molecule type" value="Genomic_DNA"/>
</dbReference>
<evidence type="ECO:0000256" key="5">
    <source>
        <dbReference type="ARBA" id="ARBA00023004"/>
    </source>
</evidence>
<accession>A0A9X0AM80</accession>
<dbReference type="GO" id="GO:0016705">
    <property type="term" value="F:oxidoreductase activity, acting on paired donors, with incorporation or reduction of molecular oxygen"/>
    <property type="evidence" value="ECO:0007669"/>
    <property type="project" value="InterPro"/>
</dbReference>
<evidence type="ECO:0000256" key="1">
    <source>
        <dbReference type="ARBA" id="ARBA00001971"/>
    </source>
</evidence>
<dbReference type="InterPro" id="IPR036396">
    <property type="entry name" value="Cyt_P450_sf"/>
</dbReference>
<dbReference type="SUPFAM" id="SSF48264">
    <property type="entry name" value="Cytochrome P450"/>
    <property type="match status" value="1"/>
</dbReference>
<evidence type="ECO:0000313" key="9">
    <source>
        <dbReference type="Proteomes" id="UP001152300"/>
    </source>
</evidence>
<keyword evidence="4" id="KW-0560">Oxidoreductase</keyword>
<keyword evidence="5" id="KW-0408">Iron</keyword>
<evidence type="ECO:0000313" key="8">
    <source>
        <dbReference type="EMBL" id="KAJ8065376.1"/>
    </source>
</evidence>
<evidence type="ECO:0000256" key="6">
    <source>
        <dbReference type="ARBA" id="ARBA00023026"/>
    </source>
</evidence>
<keyword evidence="7" id="KW-0503">Monooxygenase</keyword>
<comment type="caution">
    <text evidence="8">The sequence shown here is derived from an EMBL/GenBank/DDBJ whole genome shotgun (WGS) entry which is preliminary data.</text>
</comment>
<keyword evidence="3" id="KW-0479">Metal-binding</keyword>
<evidence type="ECO:0000256" key="4">
    <source>
        <dbReference type="ARBA" id="ARBA00023002"/>
    </source>
</evidence>
<dbReference type="InterPro" id="IPR001128">
    <property type="entry name" value="Cyt_P450"/>
</dbReference>
<dbReference type="GO" id="GO:0005506">
    <property type="term" value="F:iron ion binding"/>
    <property type="evidence" value="ECO:0007669"/>
    <property type="project" value="InterPro"/>
</dbReference>
<sequence length="225" mass="25800">MNAKSEPDSPVVRRRYVLLDEMAKQIRDPIKLRYHVLGVFNPARDTTSIAVGNTLFQLARHPHIWAKLRKTSLEIDEPLSFEKLKSLVDFRYVIQETIRVCGPAARVWRMAIRDTILPLGGGPDQKSPVFVAQGTPVVLGTWSMNHDKDIWGDDVEVFNPDRWRGRKGREAWEFVPFLGGPRICPAQQQVLTYSIYLLVRLTQRYESIENCDTVFESLESFCLGV</sequence>
<dbReference type="InterPro" id="IPR047146">
    <property type="entry name" value="Cyt_P450_E_CYP52_fungi"/>
</dbReference>
<comment type="similarity">
    <text evidence="2">Belongs to the cytochrome P450 family.</text>
</comment>
<keyword evidence="6" id="KW-0843">Virulence</keyword>
<gene>
    <name evidence="8" type="ORF">OCU04_006065</name>
</gene>
<evidence type="ECO:0000256" key="3">
    <source>
        <dbReference type="ARBA" id="ARBA00022723"/>
    </source>
</evidence>
<organism evidence="8 9">
    <name type="scientific">Sclerotinia nivalis</name>
    <dbReference type="NCBI Taxonomy" id="352851"/>
    <lineage>
        <taxon>Eukaryota</taxon>
        <taxon>Fungi</taxon>
        <taxon>Dikarya</taxon>
        <taxon>Ascomycota</taxon>
        <taxon>Pezizomycotina</taxon>
        <taxon>Leotiomycetes</taxon>
        <taxon>Helotiales</taxon>
        <taxon>Sclerotiniaceae</taxon>
        <taxon>Sclerotinia</taxon>
    </lineage>
</organism>
<dbReference type="Pfam" id="PF00067">
    <property type="entry name" value="p450"/>
    <property type="match status" value="1"/>
</dbReference>
<reference evidence="8" key="1">
    <citation type="submission" date="2022-11" db="EMBL/GenBank/DDBJ databases">
        <title>Genome Resource of Sclerotinia nivalis Strain SnTB1, a Plant Pathogen Isolated from American Ginseng.</title>
        <authorList>
            <person name="Fan S."/>
        </authorList>
    </citation>
    <scope>NUCLEOTIDE SEQUENCE</scope>
    <source>
        <strain evidence="8">SnTB1</strain>
    </source>
</reference>
<evidence type="ECO:0000256" key="2">
    <source>
        <dbReference type="ARBA" id="ARBA00010617"/>
    </source>
</evidence>
<proteinExistence type="inferred from homology"/>
<comment type="cofactor">
    <cofactor evidence="1">
        <name>heme</name>
        <dbReference type="ChEBI" id="CHEBI:30413"/>
    </cofactor>
</comment>
<keyword evidence="9" id="KW-1185">Reference proteome</keyword>
<dbReference type="PANTHER" id="PTHR24287:SF19">
    <property type="entry name" value="CYTOCHROME P450"/>
    <property type="match status" value="1"/>
</dbReference>
<evidence type="ECO:0008006" key="10">
    <source>
        <dbReference type="Google" id="ProtNLM"/>
    </source>
</evidence>
<dbReference type="OrthoDB" id="1470350at2759"/>
<dbReference type="PANTHER" id="PTHR24287">
    <property type="entry name" value="P450, PUTATIVE (EUROFUNG)-RELATED"/>
    <property type="match status" value="1"/>
</dbReference>
<dbReference type="Proteomes" id="UP001152300">
    <property type="component" value="Unassembled WGS sequence"/>
</dbReference>
<dbReference type="AlphaFoldDB" id="A0A9X0AM80"/>
<protein>
    <recommendedName>
        <fullName evidence="10">Cytochrome P450 alkane hydroxylase</fullName>
    </recommendedName>
</protein>
<dbReference type="Gene3D" id="1.10.630.10">
    <property type="entry name" value="Cytochrome P450"/>
    <property type="match status" value="1"/>
</dbReference>
<name>A0A9X0AM80_9HELO</name>
<evidence type="ECO:0000256" key="7">
    <source>
        <dbReference type="ARBA" id="ARBA00023033"/>
    </source>
</evidence>
<dbReference type="GO" id="GO:0004497">
    <property type="term" value="F:monooxygenase activity"/>
    <property type="evidence" value="ECO:0007669"/>
    <property type="project" value="UniProtKB-KW"/>
</dbReference>
<dbReference type="GO" id="GO:0020037">
    <property type="term" value="F:heme binding"/>
    <property type="evidence" value="ECO:0007669"/>
    <property type="project" value="InterPro"/>
</dbReference>